<protein>
    <submittedName>
        <fullName evidence="1">Uncharacterized protein</fullName>
    </submittedName>
</protein>
<evidence type="ECO:0000313" key="1">
    <source>
        <dbReference type="EMBL" id="KAI6091047.1"/>
    </source>
</evidence>
<sequence>MSSLYTPNSEVPSVVTQDTSPRLDSRPTPPSSVGSDDVVPLTVDPSVIVGMAFRFPGATNMSQLWDNLSTKKDLLRKMPKDRFNVEAFYHPLGANKGTTNARYGYFLDQPLAEFDNEFFRISGKEAEGMDPQQRLLLEVVYEALENAGIPLEDIKGSCTSVYVGSFSNDYNSMVTKDLAMYPKYTVTGIGNAMLSNRISYFFDLNGPSMTVDTACSSSLVCFHFGSQSLQSGEADIAIVAGSALHFDPSVFITMTDFGMLSSDGRCRTFDQDGSGYVRGEGVCAMILKRQSSAIASGNRIRAVIRGTGSNHDGAKPGLTLPNGRAQENLILQTYRSAGLDTSDTDYVEAHGTGTRVGDPIEANAIGTAFSSAKERDRPLFVGSIKSNIGHLEGASGLAGIVKAVMSVDSGKILPNMHFSKPNPDIDFQGLKIRVPTEVVDWPTSTGVRRASVNSFGYGGSNAHVILENYNHQPHLLGLGDALYGPASPEPTAERPYLLPLTAHNDQSLKNLSIEISSYISRTPNLNMPDIALSYSTRRSKLQKRTFVIGSNPESLVSSLENLVGSKAPVGPLPRLGFVFTGQGAQWYGMGRELLEKSTIFRQTIERCDEILSNLPDGPQWACVEELQKSAPDTRLGESLISQPVCAALQLALVTLLKAWGIVPAAVVGHSSGEIVAAYAAGILSFENTIICAYYRGLYMSHGKDSCLRGAMMAVGMSEDDCLVILERFKGRIALAAVNSQNSLTLSGDEDSIMEIKEDLDRQGVFNRRLRVEQAFHSHHMYPLAPGFRDALLRVNEFRPATAQVKMVSSVTARDSSAVAMDAHYWAANMTGVVRFADALGEILLDENEEQNVDILVEIGPHPALKGPSLSVVKSLNLDVPYVATLHRDAPAYESLLATAGEIFGLGYHVDLPAVNSEHHIDIDTGEVIGVTTGRILTDLPSYPWDHRNQFWAGTRAIRDYRSRKTRHSLLGAIVPGSSKAYPLWRSYLHLGELPWLGDHVVDGKVVFPGAGYLSMAIEAICNSASSGAVMSDIEFRDVLFKNALVLNNDETGTEILLDMQPLATSAKSVSSTWFRFSIASFGGGDVMTEHCYGQIRLNPGSCQARPEQTDFARSQKILNRRKSSDLLYSQLYKVGLNYGETFRLLSGYVESGSGLAYADLKYDPSKVLRTAADECILHPSLLDSAFHVIFPAIESCTGERLRETFVPTFIRHMKVSGLLYDAKTSTDLASFRVQCATKMPGKRVAHNQLRMFSGCVTDSESLLVDIDGLEVTALGNDTATVEEERQLFFRLRWLPLFSCLGTFTSRPVTSYSLGNLLDIFAHEVPNAKILHLTSDPALVEDALSLLGGSGGTKRRFDSLTAWSQSDTDSLVRVQDGLEAAWPGLVKVSIPKPDEYDLVILGEEPIENVRDFLAPGGFLITGDAPLEGLELAEVFHIEKFRCLQSAIDTTNTDGGAKLLTIILSDKSSEETERIAAEITRLYAGRVQTVTLSAAQPTTHHAISLVSLDEDLFFETHLQEDEAAISSLQSLIQSGTENLVWFTQDATGDAQRPEQAIVTGLMRTIRNEQDGIRIATLDITRECRGDSMYVAKRALQTLLRCNKEDEFSDRNGALCVPRVEADEARNRKLPVAANRQVQKAPLGGGRNLALTIGKIGLLDTLAFDDDKDMSSAELGVDEVEVLVRASALNFRDVAAAIGIIDDYRLGDEAAGIVTRTGCGVDPVEFKAGDRVLTIRPGQGAHRSMVRSPTILCQKIESMDFVTAASFSAVLITAYYSLLTVARLRKGEFCLVHAAAGGVGQMAIQIAQMLGAKVIATVGAPEKREALKQRFNIPDEMIFSSRDDSFIKGVLAVTDGRGCDVVLNSLAGELLHATWQCIAPLGRFVEIGKRDIHENAKLDMDPFRRNVSYSSVDLITLYHVDRPFLSSLMHDCYRLIRDGKILPPQPIKTFSYGEAQMAFRTLQMGKFFGKIVLVPDDDELIPVIPASFISGPLFKADKSYLLVGGLGGIGRQLSEWMFRRGARKIAFLSRSGIKKQEAKDTITWLRARGAQADVFAGDVADRTWVESCINSLNVSLAGIFQAAMVLKDAPFSRATASDWQACVRPKTLGTWNLHNASKELDLDFFVCFSSASSVVGSLGQANYAAANSYLDALMSYRRSLGLPGTTMNVGVVSDAGAVAEDESLSNILDRLGYDTITMDELFYHIEEAVISSKATGPESRGVDVHQIITGINTRRKDVYWANKALFRNLYGNLDLLSDQKGRKGTVSLISSLKATESLKEKTALLLDAYLVKIAAVMGTTVETIQISQPLSAYGLDSIVAVEFRKWFSTAAGVDVPLFDILSAKSIKGLIEKVSQSLRYESKREEPSIKARGEESAVSQQSSERSRPQQTGIMPSIAGARTPLSNYQTRLWFLHNILPDKSALNVVVSCGLHGKPNLAILQNALGELAKRNGILRTKYFEGDEFTEQALVESIQTRINYRDISDSSDVGSALKQAIEVIRREPINIEKGEAIVSCAYKLSEQEYRLAFVFHHIVLDNGSTRSFIEQFVGLYAALAGGRNLSTVSAPRISYRDFTVWHNEFLKTPKILEDVSWWQETLRGAPDRSSLLPFAKSKRSATTSIERHTVEAIFNKNQLKRLKRLASLSRATAFHFILAAFRCFIYRYNGEEDLTILMIDGTRPHPDVSDVLGFFVNMVPLRMKLDIDSSFDRVLSQTAGIAVEALAHNTVPFDTILNALDVNRTEPGHPLGQIAINYQMYGKPEMPSTPDFMLSEFSVQDIPTACDIALEVTDNSEVGLELKLQYDPRLYNSCDIDRLLENFTVFLSSAVKDHRQPIDEIYMCGPGELKHLQSDLWGIEMTPDPWGGMSVVSKVLSVAESRPDSIAIETSDGQIMTYGELAKCAKQVAMELRRAPPASENNLVGIMLQPTTDTVVAMFGAALAGYGYVPLDFGFPSGRLKEIVAEASISTIIVSEDLRDQVSSVSDKATKLVLPLANPNSTGNFIRREPLPSDPFYVVFTSGSTGTPKGIIVTHENTQAMLSALSTLHGFTNKDKVLFQSSAAFDLSVVQIWGSLTAGATVLLAKEDVRRDPQALVSFMRRGDVTITYTPPTQFGSLIMVARNELAQCSKYRAAMFAGELLSPVLARQIFDLGLANLTVYNQYGPSETTVQTTCHKLSPSCRNEVIPIGIGLANCCHYIVDSKLQPVPASVVGEVCLGGPQVTAGYINRPELNARHFVEDKFASDKFRSRGWTTMYLSGDRARFLADGQLDFRGRIAGDSQIKLRGFRIELGEINHALTAIIQKLLDSSTVEVVTMARTPNRQQVPDDQLVDDRQLIAFIINGNSISESGRQGLANAIHKAASEELNSYMLPDGYQFTANLPALTSGKRNARELLGIDLDLVYPSTILAGLENRSELKEEDVLSSVIAVFKKVLRLSDKRLVESTDSFFNLGGHSVLALRLLAHIKQEFDIKIDARTFITDPTPLSVAKILSEKNSSVSVKPGVINSTVHVDWQVEAMLPEEPQFYPSTPNPEGDGGDKEKVLLTGADTIVGVHMLVELLNRDPACSVLVLGVEKPLARSDIVSLIRQYGLILDNAAGSENRVVVLPGSLNQDNLGLLPSHFDSVGQSVSAIYHFGSRVSLLKSYGDLKRVNVDATRDIIRMAALREKGSTSIHYLSTWSVVHLQGWKTTKRSADGPLIKDERVPDHFVPTGDELAYFKTRWTAEMLLSAAGQRGIASAIYRISGLDIKIEEDNLFLNIVNSIIKTGLIPNIKGEADGSSGFAIDTVPPAYVASSVARLAATKMSDGGVFHIRNPRPLGLAELTKILSPEHIQSVPTGTWVEAVLARDELEGAVTAGYVDVGHRMFSLDDGMTREILHRSLEADGVRVEDVCPPVDEKFVNRLTSNSVRTVAGMGGF</sequence>
<comment type="caution">
    <text evidence="1">The sequence shown here is derived from an EMBL/GenBank/DDBJ whole genome shotgun (WGS) entry which is preliminary data.</text>
</comment>
<proteinExistence type="predicted"/>
<keyword evidence="2" id="KW-1185">Reference proteome</keyword>
<dbReference type="Proteomes" id="UP001497680">
    <property type="component" value="Unassembled WGS sequence"/>
</dbReference>
<accession>A0ACC0DFE3</accession>
<organism evidence="1 2">
    <name type="scientific">Hypoxylon rubiginosum</name>
    <dbReference type="NCBI Taxonomy" id="110542"/>
    <lineage>
        <taxon>Eukaryota</taxon>
        <taxon>Fungi</taxon>
        <taxon>Dikarya</taxon>
        <taxon>Ascomycota</taxon>
        <taxon>Pezizomycotina</taxon>
        <taxon>Sordariomycetes</taxon>
        <taxon>Xylariomycetidae</taxon>
        <taxon>Xylariales</taxon>
        <taxon>Hypoxylaceae</taxon>
        <taxon>Hypoxylon</taxon>
    </lineage>
</organism>
<evidence type="ECO:0000313" key="2">
    <source>
        <dbReference type="Proteomes" id="UP001497680"/>
    </source>
</evidence>
<reference evidence="1 2" key="1">
    <citation type="journal article" date="2022" name="New Phytol.">
        <title>Ecological generalism drives hyperdiversity of secondary metabolite gene clusters in xylarialean endophytes.</title>
        <authorList>
            <person name="Franco M.E.E."/>
            <person name="Wisecaver J.H."/>
            <person name="Arnold A.E."/>
            <person name="Ju Y.M."/>
            <person name="Slot J.C."/>
            <person name="Ahrendt S."/>
            <person name="Moore L.P."/>
            <person name="Eastman K.E."/>
            <person name="Scott K."/>
            <person name="Konkel Z."/>
            <person name="Mondo S.J."/>
            <person name="Kuo A."/>
            <person name="Hayes R.D."/>
            <person name="Haridas S."/>
            <person name="Andreopoulos B."/>
            <person name="Riley R."/>
            <person name="LaButti K."/>
            <person name="Pangilinan J."/>
            <person name="Lipzen A."/>
            <person name="Amirebrahimi M."/>
            <person name="Yan J."/>
            <person name="Adam C."/>
            <person name="Keymanesh K."/>
            <person name="Ng V."/>
            <person name="Louie K."/>
            <person name="Northen T."/>
            <person name="Drula E."/>
            <person name="Henrissat B."/>
            <person name="Hsieh H.M."/>
            <person name="Youens-Clark K."/>
            <person name="Lutzoni F."/>
            <person name="Miadlikowska J."/>
            <person name="Eastwood D.C."/>
            <person name="Hamelin R.C."/>
            <person name="Grigoriev I.V."/>
            <person name="U'Ren J.M."/>
        </authorList>
    </citation>
    <scope>NUCLEOTIDE SEQUENCE [LARGE SCALE GENOMIC DNA]</scope>
    <source>
        <strain evidence="1 2">ER1909</strain>
    </source>
</reference>
<name>A0ACC0DFE3_9PEZI</name>
<gene>
    <name evidence="1" type="ORF">F4821DRAFT_210763</name>
</gene>
<dbReference type="EMBL" id="MU394288">
    <property type="protein sequence ID" value="KAI6091047.1"/>
    <property type="molecule type" value="Genomic_DNA"/>
</dbReference>